<feature type="region of interest" description="Disordered" evidence="1">
    <location>
        <begin position="424"/>
        <end position="504"/>
    </location>
</feature>
<feature type="compositionally biased region" description="Low complexity" evidence="1">
    <location>
        <begin position="78"/>
        <end position="95"/>
    </location>
</feature>
<sequence length="504" mass="54185">MDIQSPPEAEAGPSRLRRSQPSTRPLIVSDYHSYHHPYIGPLIGGGNHKRNTHHAKRNARPKQHLQLTPSGDPTPALGSGTASSSSRRSAGTKTSKGGGGTNGRKRVTRAQARARGSSSPMTDLEAIALEDAAVKGEISRLGLGLRDVQGDGNCLFRALADQLWGVARRHGEVRKLVCDYLETNKDGMEAFVWPFLKEGEDYQGYVERMRQLSQFGSHIEIQAAARVFRRNIRVVMSTTSFTIPWQTETESHQTPRPDQSMEEDYFTIPRPRTRSSTTNLLMTPALPPPSTPSYAKTLAEYIPSIRPGRSMLWLALFSQAEHFQSIRRKGDGDSGPAEIEDRLAIPHEKDQSEAARRQRGEVVEGPSQGSSSIASGGSSVVSQVLASLPAGHGVSEDRASGILARVKGDLGEAVELLLEELRLEGSDPEQHGQGTTSSSDGGSSPTTASSSNPTSPSEQADDQVKPPLQNVSSGGRGPIRGTSHRGNGGARGRVRGRPVAVAVV</sequence>
<evidence type="ECO:0000313" key="4">
    <source>
        <dbReference type="Proteomes" id="UP000193218"/>
    </source>
</evidence>
<proteinExistence type="predicted"/>
<dbReference type="PROSITE" id="PS50802">
    <property type="entry name" value="OTU"/>
    <property type="match status" value="1"/>
</dbReference>
<dbReference type="Proteomes" id="UP000193218">
    <property type="component" value="Unassembled WGS sequence"/>
</dbReference>
<evidence type="ECO:0000256" key="1">
    <source>
        <dbReference type="SAM" id="MobiDB-lite"/>
    </source>
</evidence>
<dbReference type="InParanoid" id="A0A1Y1UH98"/>
<accession>A0A1Y1UH98</accession>
<dbReference type="InterPro" id="IPR038765">
    <property type="entry name" value="Papain-like_cys_pep_sf"/>
</dbReference>
<dbReference type="EMBL" id="NBSH01000006">
    <property type="protein sequence ID" value="ORX37428.1"/>
    <property type="molecule type" value="Genomic_DNA"/>
</dbReference>
<dbReference type="GO" id="GO:0016579">
    <property type="term" value="P:protein deubiquitination"/>
    <property type="evidence" value="ECO:0007669"/>
    <property type="project" value="TreeGrafter"/>
</dbReference>
<feature type="compositionally biased region" description="Low complexity" evidence="1">
    <location>
        <begin position="367"/>
        <end position="377"/>
    </location>
</feature>
<dbReference type="InterPro" id="IPR050704">
    <property type="entry name" value="Peptidase_C85-like"/>
</dbReference>
<dbReference type="CDD" id="cd22771">
    <property type="entry name" value="OTU_plant_OTU7-like"/>
    <property type="match status" value="1"/>
</dbReference>
<organism evidence="3 4">
    <name type="scientific">Kockovaella imperatae</name>
    <dbReference type="NCBI Taxonomy" id="4999"/>
    <lineage>
        <taxon>Eukaryota</taxon>
        <taxon>Fungi</taxon>
        <taxon>Dikarya</taxon>
        <taxon>Basidiomycota</taxon>
        <taxon>Agaricomycotina</taxon>
        <taxon>Tremellomycetes</taxon>
        <taxon>Tremellales</taxon>
        <taxon>Cuniculitremaceae</taxon>
        <taxon>Kockovaella</taxon>
    </lineage>
</organism>
<dbReference type="PANTHER" id="PTHR12419:SF7">
    <property type="entry name" value="OTU DOMAIN-CONTAINING PROTEIN 3"/>
    <property type="match status" value="1"/>
</dbReference>
<feature type="compositionally biased region" description="Low complexity" evidence="1">
    <location>
        <begin position="434"/>
        <end position="457"/>
    </location>
</feature>
<name>A0A1Y1UH98_9TREE</name>
<gene>
    <name evidence="3" type="ORF">BD324DRAFT_651022</name>
</gene>
<protein>
    <recommendedName>
        <fullName evidence="2">OTU domain-containing protein</fullName>
    </recommendedName>
</protein>
<dbReference type="RefSeq" id="XP_021871466.1">
    <property type="nucleotide sequence ID" value="XM_022018249.1"/>
</dbReference>
<dbReference type="GO" id="GO:0004843">
    <property type="term" value="F:cysteine-type deubiquitinase activity"/>
    <property type="evidence" value="ECO:0007669"/>
    <property type="project" value="TreeGrafter"/>
</dbReference>
<feature type="region of interest" description="Disordered" evidence="1">
    <location>
        <begin position="39"/>
        <end position="120"/>
    </location>
</feature>
<dbReference type="PANTHER" id="PTHR12419">
    <property type="entry name" value="OTU DOMAIN CONTAINING PROTEIN"/>
    <property type="match status" value="1"/>
</dbReference>
<dbReference type="STRING" id="4999.A0A1Y1UH98"/>
<evidence type="ECO:0000313" key="3">
    <source>
        <dbReference type="EMBL" id="ORX37428.1"/>
    </source>
</evidence>
<feature type="domain" description="OTU" evidence="2">
    <location>
        <begin position="143"/>
        <end position="329"/>
    </location>
</feature>
<dbReference type="AlphaFoldDB" id="A0A1Y1UH98"/>
<comment type="caution">
    <text evidence="3">The sequence shown here is derived from an EMBL/GenBank/DDBJ whole genome shotgun (WGS) entry which is preliminary data.</text>
</comment>
<reference evidence="3 4" key="1">
    <citation type="submission" date="2017-03" db="EMBL/GenBank/DDBJ databases">
        <title>Widespread Adenine N6-methylation of Active Genes in Fungi.</title>
        <authorList>
            <consortium name="DOE Joint Genome Institute"/>
            <person name="Mondo S.J."/>
            <person name="Dannebaum R.O."/>
            <person name="Kuo R.C."/>
            <person name="Louie K.B."/>
            <person name="Bewick A.J."/>
            <person name="Labutti K."/>
            <person name="Haridas S."/>
            <person name="Kuo A."/>
            <person name="Salamov A."/>
            <person name="Ahrendt S.R."/>
            <person name="Lau R."/>
            <person name="Bowen B.P."/>
            <person name="Lipzen A."/>
            <person name="Sullivan W."/>
            <person name="Andreopoulos W.B."/>
            <person name="Clum A."/>
            <person name="Lindquist E."/>
            <person name="Daum C."/>
            <person name="Northen T.R."/>
            <person name="Ramamoorthy G."/>
            <person name="Schmitz R.J."/>
            <person name="Gryganskyi A."/>
            <person name="Culley D."/>
            <person name="Magnuson J."/>
            <person name="James T.Y."/>
            <person name="O'Malley M.A."/>
            <person name="Stajich J.E."/>
            <person name="Spatafora J.W."/>
            <person name="Visel A."/>
            <person name="Grigoriev I.V."/>
        </authorList>
    </citation>
    <scope>NUCLEOTIDE SEQUENCE [LARGE SCALE GENOMIC DNA]</scope>
    <source>
        <strain evidence="3 4">NRRL Y-17943</strain>
    </source>
</reference>
<dbReference type="InterPro" id="IPR003323">
    <property type="entry name" value="OTU_dom"/>
</dbReference>
<feature type="region of interest" description="Disordered" evidence="1">
    <location>
        <begin position="1"/>
        <end position="26"/>
    </location>
</feature>
<evidence type="ECO:0000259" key="2">
    <source>
        <dbReference type="PROSITE" id="PS50802"/>
    </source>
</evidence>
<dbReference type="OrthoDB" id="415023at2759"/>
<dbReference type="GeneID" id="33560058"/>
<dbReference type="Gene3D" id="3.90.70.80">
    <property type="match status" value="1"/>
</dbReference>
<dbReference type="SUPFAM" id="SSF54001">
    <property type="entry name" value="Cysteine proteinases"/>
    <property type="match status" value="1"/>
</dbReference>
<keyword evidence="4" id="KW-1185">Reference proteome</keyword>
<dbReference type="Pfam" id="PF02338">
    <property type="entry name" value="OTU"/>
    <property type="match status" value="1"/>
</dbReference>
<feature type="compositionally biased region" description="Basic and acidic residues" evidence="1">
    <location>
        <begin position="339"/>
        <end position="362"/>
    </location>
</feature>
<feature type="region of interest" description="Disordered" evidence="1">
    <location>
        <begin position="327"/>
        <end position="377"/>
    </location>
</feature>
<feature type="compositionally biased region" description="Basic residues" evidence="1">
    <location>
        <begin position="47"/>
        <end position="63"/>
    </location>
</feature>